<dbReference type="RefSeq" id="WP_376805200.1">
    <property type="nucleotide sequence ID" value="NZ_JBHTAC010000003.1"/>
</dbReference>
<dbReference type="Proteomes" id="UP001596392">
    <property type="component" value="Unassembled WGS sequence"/>
</dbReference>
<dbReference type="EMBL" id="JBHTAC010000003">
    <property type="protein sequence ID" value="MFC7241755.1"/>
    <property type="molecule type" value="Genomic_DNA"/>
</dbReference>
<dbReference type="SMART" id="SM00421">
    <property type="entry name" value="HTH_LUXR"/>
    <property type="match status" value="1"/>
</dbReference>
<keyword evidence="4" id="KW-1185">Reference proteome</keyword>
<sequence length="304" mass="33552">MRVALDELAALGAASPDGPAGGDDRTWTGHDPAQVVAVLRDRHQRSMLAQHRLQLRLTRIAHPPAVGDLSRLPRDEVHRLDGMVRTRARLSTVLQSAHHETLTMNPEPAFNTAELKESSQQMRKVSARGGVTRLILGIPASAGDDSAWYSAESRARGARYRELPTMPMKLFVFDRRSAFIVVDPADRSKGYWEITAAQAVSDLIAMFYQHWEMSKPPRMWMPPKGLSPRESAIVVLLADGHTDAAITTRLDLSMRTIAYTVAGLMERYQVTNRFQLGLRLGAEAAQQAAASAAPPPDTPHQPTR</sequence>
<dbReference type="InterPro" id="IPR000792">
    <property type="entry name" value="Tscrpt_reg_LuxR_C"/>
</dbReference>
<feature type="region of interest" description="Disordered" evidence="1">
    <location>
        <begin position="10"/>
        <end position="29"/>
    </location>
</feature>
<proteinExistence type="predicted"/>
<accession>A0ABW2GNZ9</accession>
<evidence type="ECO:0000259" key="2">
    <source>
        <dbReference type="SMART" id="SM00421"/>
    </source>
</evidence>
<reference evidence="4" key="1">
    <citation type="journal article" date="2019" name="Int. J. Syst. Evol. Microbiol.">
        <title>The Global Catalogue of Microorganisms (GCM) 10K type strain sequencing project: providing services to taxonomists for standard genome sequencing and annotation.</title>
        <authorList>
            <consortium name="The Broad Institute Genomics Platform"/>
            <consortium name="The Broad Institute Genome Sequencing Center for Infectious Disease"/>
            <person name="Wu L."/>
            <person name="Ma J."/>
        </authorList>
    </citation>
    <scope>NUCLEOTIDE SEQUENCE [LARGE SCALE GENOMIC DNA]</scope>
    <source>
        <strain evidence="4">CGMCC 1.9106</strain>
    </source>
</reference>
<feature type="domain" description="HTH luxR-type" evidence="2">
    <location>
        <begin position="223"/>
        <end position="280"/>
    </location>
</feature>
<name>A0ABW2GNZ9_9ACTN</name>
<comment type="caution">
    <text evidence="3">The sequence shown here is derived from an EMBL/GenBank/DDBJ whole genome shotgun (WGS) entry which is preliminary data.</text>
</comment>
<evidence type="ECO:0000313" key="3">
    <source>
        <dbReference type="EMBL" id="MFC7241755.1"/>
    </source>
</evidence>
<dbReference type="Pfam" id="PF00196">
    <property type="entry name" value="GerE"/>
    <property type="match status" value="1"/>
</dbReference>
<gene>
    <name evidence="3" type="ORF">ACFQO7_04590</name>
</gene>
<dbReference type="InterPro" id="IPR016032">
    <property type="entry name" value="Sig_transdc_resp-reg_C-effctor"/>
</dbReference>
<dbReference type="SUPFAM" id="SSF46894">
    <property type="entry name" value="C-terminal effector domain of the bipartite response regulators"/>
    <property type="match status" value="1"/>
</dbReference>
<dbReference type="InterPro" id="IPR036388">
    <property type="entry name" value="WH-like_DNA-bd_sf"/>
</dbReference>
<evidence type="ECO:0000256" key="1">
    <source>
        <dbReference type="SAM" id="MobiDB-lite"/>
    </source>
</evidence>
<dbReference type="Gene3D" id="1.10.10.10">
    <property type="entry name" value="Winged helix-like DNA-binding domain superfamily/Winged helix DNA-binding domain"/>
    <property type="match status" value="1"/>
</dbReference>
<organism evidence="3 4">
    <name type="scientific">Catellatospora aurea</name>
    <dbReference type="NCBI Taxonomy" id="1337874"/>
    <lineage>
        <taxon>Bacteria</taxon>
        <taxon>Bacillati</taxon>
        <taxon>Actinomycetota</taxon>
        <taxon>Actinomycetes</taxon>
        <taxon>Micromonosporales</taxon>
        <taxon>Micromonosporaceae</taxon>
        <taxon>Catellatospora</taxon>
    </lineage>
</organism>
<protein>
    <submittedName>
        <fullName evidence="3">LuxR C-terminal-related transcriptional regulator</fullName>
    </submittedName>
</protein>
<evidence type="ECO:0000313" key="4">
    <source>
        <dbReference type="Proteomes" id="UP001596392"/>
    </source>
</evidence>